<dbReference type="InterPro" id="IPR045087">
    <property type="entry name" value="Cu-oxidase_fam"/>
</dbReference>
<organism evidence="4 5">
    <name type="scientific">Pterulicium gracile</name>
    <dbReference type="NCBI Taxonomy" id="1884261"/>
    <lineage>
        <taxon>Eukaryota</taxon>
        <taxon>Fungi</taxon>
        <taxon>Dikarya</taxon>
        <taxon>Basidiomycota</taxon>
        <taxon>Agaricomycotina</taxon>
        <taxon>Agaricomycetes</taxon>
        <taxon>Agaricomycetidae</taxon>
        <taxon>Agaricales</taxon>
        <taxon>Pleurotineae</taxon>
        <taxon>Pterulaceae</taxon>
        <taxon>Pterulicium</taxon>
    </lineage>
</organism>
<comment type="similarity">
    <text evidence="1">Belongs to the multicopper oxidase family.</text>
</comment>
<feature type="region of interest" description="Disordered" evidence="2">
    <location>
        <begin position="62"/>
        <end position="84"/>
    </location>
</feature>
<dbReference type="Proteomes" id="UP000305067">
    <property type="component" value="Unassembled WGS sequence"/>
</dbReference>
<evidence type="ECO:0000313" key="5">
    <source>
        <dbReference type="Proteomes" id="UP000305067"/>
    </source>
</evidence>
<feature type="compositionally biased region" description="Polar residues" evidence="2">
    <location>
        <begin position="62"/>
        <end position="71"/>
    </location>
</feature>
<evidence type="ECO:0000256" key="1">
    <source>
        <dbReference type="ARBA" id="ARBA00010609"/>
    </source>
</evidence>
<evidence type="ECO:0000256" key="2">
    <source>
        <dbReference type="SAM" id="MobiDB-lite"/>
    </source>
</evidence>
<dbReference type="Gene3D" id="1.20.1280.50">
    <property type="match status" value="1"/>
</dbReference>
<dbReference type="InterPro" id="IPR008972">
    <property type="entry name" value="Cupredoxin"/>
</dbReference>
<protein>
    <submittedName>
        <fullName evidence="4">Multicopper oxidase-domain-containing protein</fullName>
    </submittedName>
</protein>
<dbReference type="Gene3D" id="2.60.40.420">
    <property type="entry name" value="Cupredoxins - blue copper proteins"/>
    <property type="match status" value="1"/>
</dbReference>
<dbReference type="OrthoDB" id="3365698at2759"/>
<dbReference type="GO" id="GO:0005507">
    <property type="term" value="F:copper ion binding"/>
    <property type="evidence" value="ECO:0007669"/>
    <property type="project" value="InterPro"/>
</dbReference>
<feature type="domain" description="Plastocyanin-like" evidence="3">
    <location>
        <begin position="178"/>
        <end position="244"/>
    </location>
</feature>
<dbReference type="PANTHER" id="PTHR11709:SF511">
    <property type="entry name" value="LACCASE"/>
    <property type="match status" value="1"/>
</dbReference>
<accession>A0A5C3QAF8</accession>
<proteinExistence type="inferred from homology"/>
<dbReference type="SUPFAM" id="SSF49503">
    <property type="entry name" value="Cupredoxins"/>
    <property type="match status" value="1"/>
</dbReference>
<keyword evidence="5" id="KW-1185">Reference proteome</keyword>
<evidence type="ECO:0000259" key="3">
    <source>
        <dbReference type="Pfam" id="PF07731"/>
    </source>
</evidence>
<evidence type="ECO:0000313" key="4">
    <source>
        <dbReference type="EMBL" id="TFK97380.1"/>
    </source>
</evidence>
<dbReference type="AlphaFoldDB" id="A0A5C3QAF8"/>
<dbReference type="EMBL" id="ML178848">
    <property type="protein sequence ID" value="TFK97380.1"/>
    <property type="molecule type" value="Genomic_DNA"/>
</dbReference>
<dbReference type="Pfam" id="PF07731">
    <property type="entry name" value="Cu-oxidase_2"/>
    <property type="match status" value="1"/>
</dbReference>
<dbReference type="InterPro" id="IPR011706">
    <property type="entry name" value="Cu-oxidase_C"/>
</dbReference>
<gene>
    <name evidence="4" type="ORF">BDV98DRAFT_607679</name>
</gene>
<sequence length="694" mass="76218">MPAPIIKRDLVSISAFFFPFVDAVDKAEYKYDVDSDVRRGHLLCAWLFFLVGPTLTGSVLSPNVSRENSTSARRRDREPSSCLTGRTTLTTNVAILRYAESPNKYPLIAADVAPPATPRILDQTAMLPLVAETAPGNAIVGPADINITLSTTYSDTPNGGTGHERGEEGGRPAAVGFDHPFHLHGHDFYVIKASGSEATHFVNPVRRDTISTGLEGDSAIVRFTTNNPGPWFLHCHLDWYLDAQARICDLVPDTFTNLSPVSSSGMGIVFVEDPRHIKAENPSLAASFRSTAHIHDLPEETLVEIFRMTIDPKKLSVDTTQSPWSPSYVCARWRKICVSTPLLWSSVRIFDVDDNGEELKKPVVLGDTARATRLLEQQLAHAADVGLAITLRTISSASHDVSQSKRTLSDCSAILLLRPHLWKTADIQCIDSQSYRIRPGQYETWPGANTTPLPHLESLAVQSKFMFGDFIAPPHHASLACNTAGYITAPALKSFQVSLDPMGRNQHHLPLVLDFINRSGCAHILQELILEIVTPARYPTRITRDITMLRELVALTTLTITHPLEEGQAAVLLEDLAAFAASESAEDGSDSIPRYWPKLMALTLTTSQQALRSFLSHIVRVAELRWDRAGLEGSAAVLSKLAIMDATRGNPWARTEDLDEARGDLGKLMSLADDGLEVQLLGMSRVLWAKFFGL</sequence>
<reference evidence="4 5" key="1">
    <citation type="journal article" date="2019" name="Nat. Ecol. Evol.">
        <title>Megaphylogeny resolves global patterns of mushroom evolution.</title>
        <authorList>
            <person name="Varga T."/>
            <person name="Krizsan K."/>
            <person name="Foldi C."/>
            <person name="Dima B."/>
            <person name="Sanchez-Garcia M."/>
            <person name="Sanchez-Ramirez S."/>
            <person name="Szollosi G.J."/>
            <person name="Szarkandi J.G."/>
            <person name="Papp V."/>
            <person name="Albert L."/>
            <person name="Andreopoulos W."/>
            <person name="Angelini C."/>
            <person name="Antonin V."/>
            <person name="Barry K.W."/>
            <person name="Bougher N.L."/>
            <person name="Buchanan P."/>
            <person name="Buyck B."/>
            <person name="Bense V."/>
            <person name="Catcheside P."/>
            <person name="Chovatia M."/>
            <person name="Cooper J."/>
            <person name="Damon W."/>
            <person name="Desjardin D."/>
            <person name="Finy P."/>
            <person name="Geml J."/>
            <person name="Haridas S."/>
            <person name="Hughes K."/>
            <person name="Justo A."/>
            <person name="Karasinski D."/>
            <person name="Kautmanova I."/>
            <person name="Kiss B."/>
            <person name="Kocsube S."/>
            <person name="Kotiranta H."/>
            <person name="LaButti K.M."/>
            <person name="Lechner B.E."/>
            <person name="Liimatainen K."/>
            <person name="Lipzen A."/>
            <person name="Lukacs Z."/>
            <person name="Mihaltcheva S."/>
            <person name="Morgado L.N."/>
            <person name="Niskanen T."/>
            <person name="Noordeloos M.E."/>
            <person name="Ohm R.A."/>
            <person name="Ortiz-Santana B."/>
            <person name="Ovrebo C."/>
            <person name="Racz N."/>
            <person name="Riley R."/>
            <person name="Savchenko A."/>
            <person name="Shiryaev A."/>
            <person name="Soop K."/>
            <person name="Spirin V."/>
            <person name="Szebenyi C."/>
            <person name="Tomsovsky M."/>
            <person name="Tulloss R.E."/>
            <person name="Uehling J."/>
            <person name="Grigoriev I.V."/>
            <person name="Vagvolgyi C."/>
            <person name="Papp T."/>
            <person name="Martin F.M."/>
            <person name="Miettinen O."/>
            <person name="Hibbett D.S."/>
            <person name="Nagy L.G."/>
        </authorList>
    </citation>
    <scope>NUCLEOTIDE SEQUENCE [LARGE SCALE GENOMIC DNA]</scope>
    <source>
        <strain evidence="4 5">CBS 309.79</strain>
    </source>
</reference>
<dbReference type="PANTHER" id="PTHR11709">
    <property type="entry name" value="MULTI-COPPER OXIDASE"/>
    <property type="match status" value="1"/>
</dbReference>
<name>A0A5C3QAF8_9AGAR</name>
<dbReference type="STRING" id="1884261.A0A5C3QAF8"/>
<dbReference type="GO" id="GO:0016491">
    <property type="term" value="F:oxidoreductase activity"/>
    <property type="evidence" value="ECO:0007669"/>
    <property type="project" value="InterPro"/>
</dbReference>